<proteinExistence type="predicted"/>
<accession>K3ZMN4</accession>
<sequence length="99" mass="11481">MFECNKIPSHLQHRLYFTSFGMKQNRNQLFGIRCGGSCDRSASLPLLVKANVVRSFTFMTFCRGQHSLVTKIRCSSLNPIRNRYKLIQQHILTNTTLFL</sequence>
<dbReference type="InParanoid" id="K3ZMN4"/>
<reference evidence="1" key="2">
    <citation type="submission" date="2018-08" db="UniProtKB">
        <authorList>
            <consortium name="EnsemblPlants"/>
        </authorList>
    </citation>
    <scope>IDENTIFICATION</scope>
    <source>
        <strain evidence="1">Yugu1</strain>
    </source>
</reference>
<dbReference type="AlphaFoldDB" id="K3ZMN4"/>
<evidence type="ECO:0000313" key="2">
    <source>
        <dbReference type="Proteomes" id="UP000004995"/>
    </source>
</evidence>
<dbReference type="Proteomes" id="UP000004995">
    <property type="component" value="Unassembled WGS sequence"/>
</dbReference>
<reference evidence="2" key="1">
    <citation type="journal article" date="2012" name="Nat. Biotechnol.">
        <title>Reference genome sequence of the model plant Setaria.</title>
        <authorList>
            <person name="Bennetzen J.L."/>
            <person name="Schmutz J."/>
            <person name="Wang H."/>
            <person name="Percifield R."/>
            <person name="Hawkins J."/>
            <person name="Pontaroli A.C."/>
            <person name="Estep M."/>
            <person name="Feng L."/>
            <person name="Vaughn J.N."/>
            <person name="Grimwood J."/>
            <person name="Jenkins J."/>
            <person name="Barry K."/>
            <person name="Lindquist E."/>
            <person name="Hellsten U."/>
            <person name="Deshpande S."/>
            <person name="Wang X."/>
            <person name="Wu X."/>
            <person name="Mitros T."/>
            <person name="Triplett J."/>
            <person name="Yang X."/>
            <person name="Ye C.Y."/>
            <person name="Mauro-Herrera M."/>
            <person name="Wang L."/>
            <person name="Li P."/>
            <person name="Sharma M."/>
            <person name="Sharma R."/>
            <person name="Ronald P.C."/>
            <person name="Panaud O."/>
            <person name="Kellogg E.A."/>
            <person name="Brutnell T.P."/>
            <person name="Doust A.N."/>
            <person name="Tuskan G.A."/>
            <person name="Rokhsar D."/>
            <person name="Devos K.M."/>
        </authorList>
    </citation>
    <scope>NUCLEOTIDE SEQUENCE [LARGE SCALE GENOMIC DNA]</scope>
    <source>
        <strain evidence="2">cv. Yugu1</strain>
    </source>
</reference>
<protein>
    <submittedName>
        <fullName evidence="1">Uncharacterized protein</fullName>
    </submittedName>
</protein>
<dbReference type="HOGENOM" id="CLU_2324723_0_0_1"/>
<dbReference type="Gramene" id="KQK95572">
    <property type="protein sequence ID" value="KQK95572"/>
    <property type="gene ID" value="SETIT_027853mg"/>
</dbReference>
<keyword evidence="2" id="KW-1185">Reference proteome</keyword>
<dbReference type="EMBL" id="AGNK02005179">
    <property type="status" value="NOT_ANNOTATED_CDS"/>
    <property type="molecule type" value="Genomic_DNA"/>
</dbReference>
<dbReference type="EnsemblPlants" id="KQK95572">
    <property type="protein sequence ID" value="KQK95572"/>
    <property type="gene ID" value="SETIT_027853mg"/>
</dbReference>
<name>K3ZMN4_SETIT</name>
<organism evidence="1 2">
    <name type="scientific">Setaria italica</name>
    <name type="common">Foxtail millet</name>
    <name type="synonym">Panicum italicum</name>
    <dbReference type="NCBI Taxonomy" id="4555"/>
    <lineage>
        <taxon>Eukaryota</taxon>
        <taxon>Viridiplantae</taxon>
        <taxon>Streptophyta</taxon>
        <taxon>Embryophyta</taxon>
        <taxon>Tracheophyta</taxon>
        <taxon>Spermatophyta</taxon>
        <taxon>Magnoliopsida</taxon>
        <taxon>Liliopsida</taxon>
        <taxon>Poales</taxon>
        <taxon>Poaceae</taxon>
        <taxon>PACMAD clade</taxon>
        <taxon>Panicoideae</taxon>
        <taxon>Panicodae</taxon>
        <taxon>Paniceae</taxon>
        <taxon>Cenchrinae</taxon>
        <taxon>Setaria</taxon>
    </lineage>
</organism>
<evidence type="ECO:0000313" key="1">
    <source>
        <dbReference type="EnsemblPlants" id="KQK95572"/>
    </source>
</evidence>